<evidence type="ECO:0000313" key="7">
    <source>
        <dbReference type="Proteomes" id="UP000410492"/>
    </source>
</evidence>
<dbReference type="PRINTS" id="PR00499">
    <property type="entry name" value="P67PHOX"/>
</dbReference>
<sequence length="656" mass="72121">MVEVIVEYDYTAKEPDELTIKKGDIIKDVVKKSGGWWQGVLKDKKGMFPDNFVRLLDSSSVVLRSKKDVSRIRQCRVIFSYSPDHEDELSLNVGDIIDIIGEEEEGWWRGTLNGKEGVFPSNFVEEIVPQPKPSTREDLNSINHSSSDEKVPKLPHKPAKQLCEVKFPYKSQNEDELNLKEGDIITLVSKESQDPGWWRGELNGKVGVFPDNFVILLPGTDGIKEDKKSTRMVADTGAIKPSSIASQRKSLEVKSPAVDLKPSPEPKPDLSPSSTNTKTPPVPSKKPLVSLKKSPSGSSGSSGIFSEIRRKVGKLADAVDGAASSKSSKASVEKDEVKDDNAFDQVERKQLLTDVRATRVKAPGRRPPSSFHKEEDSSIPNGNAEHLLDSTESHHTFESDGDKTRLKDWDRGNSTDNADGEKPKLREWEKHKAPWLEEMKLNQAKRSSTSPGREAALRLTPAEAPAAALPVEEAKTSISEKESVESPSKSTSPTDATSAASHPTTPPFVPLHLKPKTSPQAEAAVRTSKTPQGVTAAHRHSTGSPVAAAGGRESPREQPLRLQKEPKPLAPSPPKALPFNAVPPSTLPPAQKSESESDSPVLITGRQYADLLDRLHRLEQTVEKQAQAIEELRYKLQVETDMRMMLQERVSQDVNV</sequence>
<dbReference type="SMART" id="SM00326">
    <property type="entry name" value="SH3"/>
    <property type="match status" value="3"/>
</dbReference>
<evidence type="ECO:0000256" key="1">
    <source>
        <dbReference type="ARBA" id="ARBA00022443"/>
    </source>
</evidence>
<dbReference type="PROSITE" id="PS50002">
    <property type="entry name" value="SH3"/>
    <property type="match status" value="3"/>
</dbReference>
<dbReference type="GO" id="GO:0016192">
    <property type="term" value="P:vesicle-mediated transport"/>
    <property type="evidence" value="ECO:0007669"/>
    <property type="project" value="UniProtKB-ARBA"/>
</dbReference>
<dbReference type="Pfam" id="PF14604">
    <property type="entry name" value="SH3_9"/>
    <property type="match status" value="2"/>
</dbReference>
<dbReference type="CDD" id="cd11875">
    <property type="entry name" value="SH3_CD2AP-like_3"/>
    <property type="match status" value="1"/>
</dbReference>
<feature type="compositionally biased region" description="Basic and acidic residues" evidence="4">
    <location>
        <begin position="386"/>
        <end position="440"/>
    </location>
</feature>
<evidence type="ECO:0000256" key="3">
    <source>
        <dbReference type="SAM" id="Coils"/>
    </source>
</evidence>
<dbReference type="CDD" id="cd11873">
    <property type="entry name" value="SH3_CD2AP-like_1"/>
    <property type="match status" value="1"/>
</dbReference>
<dbReference type="PANTHER" id="PTHR46026">
    <property type="entry name" value="RHO-TYPE GUANINE NUCLEOTIDE EXCHANGE FACTOR, ISOFORM F"/>
    <property type="match status" value="1"/>
</dbReference>
<evidence type="ECO:0000313" key="6">
    <source>
        <dbReference type="EMBL" id="VEN63892.1"/>
    </source>
</evidence>
<feature type="compositionally biased region" description="Low complexity" evidence="4">
    <location>
        <begin position="485"/>
        <end position="503"/>
    </location>
</feature>
<keyword evidence="3" id="KW-0175">Coiled coil</keyword>
<proteinExistence type="predicted"/>
<dbReference type="InterPro" id="IPR036028">
    <property type="entry name" value="SH3-like_dom_sf"/>
</dbReference>
<feature type="compositionally biased region" description="Low complexity" evidence="4">
    <location>
        <begin position="316"/>
        <end position="330"/>
    </location>
</feature>
<dbReference type="Proteomes" id="UP000410492">
    <property type="component" value="Unassembled WGS sequence"/>
</dbReference>
<dbReference type="AlphaFoldDB" id="A0A653DV07"/>
<feature type="region of interest" description="Disordered" evidence="4">
    <location>
        <begin position="131"/>
        <end position="155"/>
    </location>
</feature>
<keyword evidence="7" id="KW-1185">Reference proteome</keyword>
<dbReference type="FunFam" id="2.30.30.40:FF:000072">
    <property type="entry name" value="Unconventional Myosin IB"/>
    <property type="match status" value="1"/>
</dbReference>
<protein>
    <recommendedName>
        <fullName evidence="5">SH3 domain-containing protein</fullName>
    </recommendedName>
</protein>
<dbReference type="Gene3D" id="2.30.30.40">
    <property type="entry name" value="SH3 Domains"/>
    <property type="match status" value="3"/>
</dbReference>
<dbReference type="Pfam" id="PF00018">
    <property type="entry name" value="SH3_1"/>
    <property type="match status" value="1"/>
</dbReference>
<organism evidence="6 7">
    <name type="scientific">Callosobruchus maculatus</name>
    <name type="common">Southern cowpea weevil</name>
    <name type="synonym">Pulse bruchid</name>
    <dbReference type="NCBI Taxonomy" id="64391"/>
    <lineage>
        <taxon>Eukaryota</taxon>
        <taxon>Metazoa</taxon>
        <taxon>Ecdysozoa</taxon>
        <taxon>Arthropoda</taxon>
        <taxon>Hexapoda</taxon>
        <taxon>Insecta</taxon>
        <taxon>Pterygota</taxon>
        <taxon>Neoptera</taxon>
        <taxon>Endopterygota</taxon>
        <taxon>Coleoptera</taxon>
        <taxon>Polyphaga</taxon>
        <taxon>Cucujiformia</taxon>
        <taxon>Chrysomeloidea</taxon>
        <taxon>Chrysomelidae</taxon>
        <taxon>Bruchinae</taxon>
        <taxon>Bruchini</taxon>
        <taxon>Callosobruchus</taxon>
    </lineage>
</organism>
<dbReference type="PRINTS" id="PR00452">
    <property type="entry name" value="SH3DOMAIN"/>
</dbReference>
<feature type="compositionally biased region" description="Low complexity" evidence="4">
    <location>
        <begin position="457"/>
        <end position="471"/>
    </location>
</feature>
<evidence type="ECO:0000256" key="4">
    <source>
        <dbReference type="SAM" id="MobiDB-lite"/>
    </source>
</evidence>
<reference evidence="6 7" key="1">
    <citation type="submission" date="2019-01" db="EMBL/GenBank/DDBJ databases">
        <authorList>
            <person name="Sayadi A."/>
        </authorList>
    </citation>
    <scope>NUCLEOTIDE SEQUENCE [LARGE SCALE GENOMIC DNA]</scope>
</reference>
<evidence type="ECO:0000256" key="2">
    <source>
        <dbReference type="PROSITE-ProRule" id="PRU00192"/>
    </source>
</evidence>
<name>A0A653DV07_CALMS</name>
<feature type="domain" description="SH3" evidence="5">
    <location>
        <begin position="70"/>
        <end position="129"/>
    </location>
</feature>
<dbReference type="InterPro" id="IPR001452">
    <property type="entry name" value="SH3_domain"/>
</dbReference>
<feature type="coiled-coil region" evidence="3">
    <location>
        <begin position="608"/>
        <end position="635"/>
    </location>
</feature>
<feature type="domain" description="SH3" evidence="5">
    <location>
        <begin position="1"/>
        <end position="58"/>
    </location>
</feature>
<gene>
    <name evidence="6" type="ORF">CALMAC_LOCUS20582</name>
</gene>
<feature type="region of interest" description="Disordered" evidence="4">
    <location>
        <begin position="234"/>
        <end position="602"/>
    </location>
</feature>
<feature type="domain" description="SH3" evidence="5">
    <location>
        <begin position="158"/>
        <end position="219"/>
    </location>
</feature>
<feature type="compositionally biased region" description="Low complexity" evidence="4">
    <location>
        <begin position="270"/>
        <end position="303"/>
    </location>
</feature>
<feature type="compositionally biased region" description="Basic and acidic residues" evidence="4">
    <location>
        <begin position="331"/>
        <end position="351"/>
    </location>
</feature>
<dbReference type="EMBL" id="CAACVG010014907">
    <property type="protein sequence ID" value="VEN63892.1"/>
    <property type="molecule type" value="Genomic_DNA"/>
</dbReference>
<evidence type="ECO:0000259" key="5">
    <source>
        <dbReference type="PROSITE" id="PS50002"/>
    </source>
</evidence>
<dbReference type="PANTHER" id="PTHR46026:SF1">
    <property type="entry name" value="RHO-TYPE GUANINE NUCLEOTIDE EXCHANGE FACTOR, ISOFORM F"/>
    <property type="match status" value="1"/>
</dbReference>
<dbReference type="OrthoDB" id="73680at2759"/>
<dbReference type="SUPFAM" id="SSF50044">
    <property type="entry name" value="SH3-domain"/>
    <property type="match status" value="3"/>
</dbReference>
<accession>A0A653DV07</accession>
<feature type="compositionally biased region" description="Basic and acidic residues" evidence="4">
    <location>
        <begin position="553"/>
        <end position="567"/>
    </location>
</feature>
<feature type="compositionally biased region" description="Basic and acidic residues" evidence="4">
    <location>
        <begin position="472"/>
        <end position="484"/>
    </location>
</feature>
<keyword evidence="1 2" id="KW-0728">SH3 domain</keyword>